<dbReference type="AlphaFoldDB" id="A0A4E0RPX0"/>
<keyword evidence="4" id="KW-1185">Reference proteome</keyword>
<evidence type="ECO:0000313" key="4">
    <source>
        <dbReference type="Proteomes" id="UP000230066"/>
    </source>
</evidence>
<name>A0A4E0RPX0_FASHE</name>
<evidence type="ECO:0000256" key="1">
    <source>
        <dbReference type="SAM" id="MobiDB-lite"/>
    </source>
</evidence>
<accession>A0A4E0RPX0</accession>
<keyword evidence="2" id="KW-0472">Membrane</keyword>
<feature type="transmembrane region" description="Helical" evidence="2">
    <location>
        <begin position="60"/>
        <end position="77"/>
    </location>
</feature>
<organism evidence="3 4">
    <name type="scientific">Fasciola hepatica</name>
    <name type="common">Liver fluke</name>
    <dbReference type="NCBI Taxonomy" id="6192"/>
    <lineage>
        <taxon>Eukaryota</taxon>
        <taxon>Metazoa</taxon>
        <taxon>Spiralia</taxon>
        <taxon>Lophotrochozoa</taxon>
        <taxon>Platyhelminthes</taxon>
        <taxon>Trematoda</taxon>
        <taxon>Digenea</taxon>
        <taxon>Plagiorchiida</taxon>
        <taxon>Echinostomata</taxon>
        <taxon>Echinostomatoidea</taxon>
        <taxon>Fasciolidae</taxon>
        <taxon>Fasciola</taxon>
    </lineage>
</organism>
<protein>
    <submittedName>
        <fullName evidence="3">Uncharacterized protein</fullName>
    </submittedName>
</protein>
<reference evidence="3" key="1">
    <citation type="submission" date="2019-03" db="EMBL/GenBank/DDBJ databases">
        <title>Improved annotation for the trematode Fasciola hepatica.</title>
        <authorList>
            <person name="Choi Y.-J."/>
            <person name="Martin J."/>
            <person name="Mitreva M."/>
        </authorList>
    </citation>
    <scope>NUCLEOTIDE SEQUENCE [LARGE SCALE GENOMIC DNA]</scope>
</reference>
<evidence type="ECO:0000313" key="3">
    <source>
        <dbReference type="EMBL" id="THD29101.1"/>
    </source>
</evidence>
<feature type="compositionally biased region" description="Acidic residues" evidence="1">
    <location>
        <begin position="259"/>
        <end position="278"/>
    </location>
</feature>
<feature type="region of interest" description="Disordered" evidence="1">
    <location>
        <begin position="227"/>
        <end position="284"/>
    </location>
</feature>
<dbReference type="Proteomes" id="UP000230066">
    <property type="component" value="Unassembled WGS sequence"/>
</dbReference>
<proteinExistence type="predicted"/>
<keyword evidence="2" id="KW-1133">Transmembrane helix</keyword>
<comment type="caution">
    <text evidence="3">The sequence shown here is derived from an EMBL/GenBank/DDBJ whole genome shotgun (WGS) entry which is preliminary data.</text>
</comment>
<gene>
    <name evidence="3" type="ORF">D915_000048</name>
</gene>
<sequence length="284" mass="32875">MSNFYEPDDIIIEPSYTSLKSYRARYNYDLLGHPIGTGQDFVRNPAGYLRTQISEYKLELIFSSIFLFMALFGFLLLQEIFGRLVRSFKLVVKFSKEWFKTRKEVKKRCKYGLPINPDIYAQVIYRALNQYYKIQSGSNAIPIPETAIEYEAIRFALECAWATGPGLRTLLEADPFLTAENEPIEGLQEDEELERMLQNMMPPIPEGWMTTHTDDALYDPNSQENYRSLEESPVRGVQESEGSDTDETLSGPIHHEVYNLDDYEGLDVGEYEYDEDEIHEPNIP</sequence>
<dbReference type="EMBL" id="JXXN02000008">
    <property type="protein sequence ID" value="THD29101.1"/>
    <property type="molecule type" value="Genomic_DNA"/>
</dbReference>
<evidence type="ECO:0000256" key="2">
    <source>
        <dbReference type="SAM" id="Phobius"/>
    </source>
</evidence>
<keyword evidence="2" id="KW-0812">Transmembrane</keyword>